<gene>
    <name evidence="2" type="ORF">AWZ03_013101</name>
</gene>
<organism evidence="2 3">
    <name type="scientific">Drosophila navojoa</name>
    <name type="common">Fruit fly</name>
    <dbReference type="NCBI Taxonomy" id="7232"/>
    <lineage>
        <taxon>Eukaryota</taxon>
        <taxon>Metazoa</taxon>
        <taxon>Ecdysozoa</taxon>
        <taxon>Arthropoda</taxon>
        <taxon>Hexapoda</taxon>
        <taxon>Insecta</taxon>
        <taxon>Pterygota</taxon>
        <taxon>Neoptera</taxon>
        <taxon>Endopterygota</taxon>
        <taxon>Diptera</taxon>
        <taxon>Brachycera</taxon>
        <taxon>Muscomorpha</taxon>
        <taxon>Ephydroidea</taxon>
        <taxon>Drosophilidae</taxon>
        <taxon>Drosophila</taxon>
    </lineage>
</organism>
<keyword evidence="3" id="KW-1185">Reference proteome</keyword>
<name>A0A484AVR0_DRONA</name>
<feature type="region of interest" description="Disordered" evidence="1">
    <location>
        <begin position="1"/>
        <end position="30"/>
    </location>
</feature>
<dbReference type="EMBL" id="LSRL02000556">
    <property type="protein sequence ID" value="TDG40473.1"/>
    <property type="molecule type" value="Genomic_DNA"/>
</dbReference>
<evidence type="ECO:0000313" key="3">
    <source>
        <dbReference type="Proteomes" id="UP000295192"/>
    </source>
</evidence>
<reference evidence="2 3" key="1">
    <citation type="journal article" date="2019" name="J. Hered.">
        <title>An Improved Genome Assembly for Drosophila navojoa, the Basal Species in the mojavensis Cluster.</title>
        <authorList>
            <person name="Vanderlinde T."/>
            <person name="Dupim E.G."/>
            <person name="Nazario-Yepiz N.O."/>
            <person name="Carvalho A.B."/>
        </authorList>
    </citation>
    <scope>NUCLEOTIDE SEQUENCE [LARGE SCALE GENOMIC DNA]</scope>
    <source>
        <strain evidence="2">Navoj_Jal97</strain>
        <tissue evidence="2">Whole organism</tissue>
    </source>
</reference>
<accession>A0A484AVR0</accession>
<comment type="caution">
    <text evidence="2">The sequence shown here is derived from an EMBL/GenBank/DDBJ whole genome shotgun (WGS) entry which is preliminary data.</text>
</comment>
<dbReference type="Proteomes" id="UP000295192">
    <property type="component" value="Unassembled WGS sequence"/>
</dbReference>
<evidence type="ECO:0000313" key="2">
    <source>
        <dbReference type="EMBL" id="TDG40473.1"/>
    </source>
</evidence>
<protein>
    <submittedName>
        <fullName evidence="2">Uncharacterized protein</fullName>
    </submittedName>
</protein>
<proteinExistence type="predicted"/>
<evidence type="ECO:0000256" key="1">
    <source>
        <dbReference type="SAM" id="MobiDB-lite"/>
    </source>
</evidence>
<dbReference type="AlphaFoldDB" id="A0A484AVR0"/>
<sequence length="78" mass="7738">MKTETETEASALGPRGPHTGRPANSIDGGDVDVGVGVSVSISTGISISISVGLLTSFGEWASLNANALHIAILTGDGC</sequence>